<evidence type="ECO:0000256" key="2">
    <source>
        <dbReference type="SAM" id="MobiDB-lite"/>
    </source>
</evidence>
<sequence length="572" mass="65339">MMMKEHSRDASNASFFSTTSFNTKNILPIAAQFSSSISSINEILNVDYQVEHQDVDASWYRRFFYGRDHPTFIGIVEPYGPVIVSIIHDTFNPVGDIYWYRYIVRKRDVPDHRGVLAGQAYFGEPMWEDLLKMIDRNFVPHRLTKFITTPELGQELLNLDESRLQTQYKIGVLYQAPSQMSEEEWFANTTASPAYERFLKILGNKIELQGWQRFCGGLDTKTGGTGKYSIYDTGSWKDFEIMYHVSTMLPFEDKNRLQITRKRHIGNDIVCIVFQDVPRPFSPFAIRSQFLHVYVIVSPVYFNNGQEAYRVEILCKEGVPSFGPALPEPPIFYDPISLKKFLVATVINGQNAAWKTLKLNEPFLRARNGRVCDIAKRYAPVVLTPLTPPQSPKRLPRDDLDGALKRLFIKELKRNGSLPDIMLVKSLLDKGANPNVRIPRTKPSREQLNQQSAASTSTHNSSNSESSENETIYKLPNILFASIVLSDDPVYIKLLINYGAETMPRDSRFPNAFVFAARYKRVEIMRCLLENVPSLSDPESVDAAIVERGNNKNTVGNKLWGEVKRFKNTFIS</sequence>
<organism evidence="4 5">
    <name type="scientific">Gigaspora margarita</name>
    <dbReference type="NCBI Taxonomy" id="4874"/>
    <lineage>
        <taxon>Eukaryota</taxon>
        <taxon>Fungi</taxon>
        <taxon>Fungi incertae sedis</taxon>
        <taxon>Mucoromycota</taxon>
        <taxon>Glomeromycotina</taxon>
        <taxon>Glomeromycetes</taxon>
        <taxon>Diversisporales</taxon>
        <taxon>Gigasporaceae</taxon>
        <taxon>Gigaspora</taxon>
    </lineage>
</organism>
<evidence type="ECO:0000313" key="5">
    <source>
        <dbReference type="Proteomes" id="UP000439903"/>
    </source>
</evidence>
<dbReference type="InterPro" id="IPR050989">
    <property type="entry name" value="Rap1_Ran_GAP"/>
</dbReference>
<feature type="compositionally biased region" description="Low complexity" evidence="2">
    <location>
        <begin position="452"/>
        <end position="468"/>
    </location>
</feature>
<dbReference type="GO" id="GO:0051056">
    <property type="term" value="P:regulation of small GTPase mediated signal transduction"/>
    <property type="evidence" value="ECO:0007669"/>
    <property type="project" value="InterPro"/>
</dbReference>
<dbReference type="Gene3D" id="3.40.50.11210">
    <property type="entry name" value="Rap/Ran-GAP"/>
    <property type="match status" value="1"/>
</dbReference>
<comment type="caution">
    <text evidence="4">The sequence shown here is derived from an EMBL/GenBank/DDBJ whole genome shotgun (WGS) entry which is preliminary data.</text>
</comment>
<evidence type="ECO:0000256" key="1">
    <source>
        <dbReference type="ARBA" id="ARBA00022468"/>
    </source>
</evidence>
<dbReference type="PANTHER" id="PTHR15711:SF22">
    <property type="entry name" value="RAP-GAP DOMAIN-CONTAINING PROTEIN"/>
    <property type="match status" value="1"/>
</dbReference>
<name>A0A8H4AQV6_GIGMA</name>
<gene>
    <name evidence="4" type="ORF">F8M41_015403</name>
</gene>
<feature type="domain" description="Rap-GAP" evidence="3">
    <location>
        <begin position="156"/>
        <end position="374"/>
    </location>
</feature>
<reference evidence="4 5" key="1">
    <citation type="journal article" date="2019" name="Environ. Microbiol.">
        <title>At the nexus of three kingdoms: the genome of the mycorrhizal fungus Gigaspora margarita provides insights into plant, endobacterial and fungal interactions.</title>
        <authorList>
            <person name="Venice F."/>
            <person name="Ghignone S."/>
            <person name="Salvioli di Fossalunga A."/>
            <person name="Amselem J."/>
            <person name="Novero M."/>
            <person name="Xianan X."/>
            <person name="Sedzielewska Toro K."/>
            <person name="Morin E."/>
            <person name="Lipzen A."/>
            <person name="Grigoriev I.V."/>
            <person name="Henrissat B."/>
            <person name="Martin F.M."/>
            <person name="Bonfante P."/>
        </authorList>
    </citation>
    <scope>NUCLEOTIDE SEQUENCE [LARGE SCALE GENOMIC DNA]</scope>
    <source>
        <strain evidence="4 5">BEG34</strain>
    </source>
</reference>
<dbReference type="OrthoDB" id="2499658at2759"/>
<dbReference type="Gene3D" id="1.25.40.20">
    <property type="entry name" value="Ankyrin repeat-containing domain"/>
    <property type="match status" value="1"/>
</dbReference>
<evidence type="ECO:0000259" key="3">
    <source>
        <dbReference type="PROSITE" id="PS50085"/>
    </source>
</evidence>
<accession>A0A8H4AQV6</accession>
<dbReference type="InterPro" id="IPR035974">
    <property type="entry name" value="Rap/Ran-GAP_sf"/>
</dbReference>
<dbReference type="GO" id="GO:0005096">
    <property type="term" value="F:GTPase activator activity"/>
    <property type="evidence" value="ECO:0007669"/>
    <property type="project" value="UniProtKB-KW"/>
</dbReference>
<feature type="region of interest" description="Disordered" evidence="2">
    <location>
        <begin position="434"/>
        <end position="468"/>
    </location>
</feature>
<dbReference type="SUPFAM" id="SSF111347">
    <property type="entry name" value="Rap/Ran-GAP"/>
    <property type="match status" value="1"/>
</dbReference>
<keyword evidence="1" id="KW-0343">GTPase activation</keyword>
<dbReference type="EMBL" id="WTPW01000322">
    <property type="protein sequence ID" value="KAF0523443.1"/>
    <property type="molecule type" value="Genomic_DNA"/>
</dbReference>
<dbReference type="PANTHER" id="PTHR15711">
    <property type="entry name" value="RAP GTPASE-ACTIVATING PROTEIN"/>
    <property type="match status" value="1"/>
</dbReference>
<keyword evidence="5" id="KW-1185">Reference proteome</keyword>
<protein>
    <submittedName>
        <fullName evidence="4">Signal-induced proliferation-associated 1-like protein 1 isoform X2</fullName>
    </submittedName>
</protein>
<dbReference type="InterPro" id="IPR036770">
    <property type="entry name" value="Ankyrin_rpt-contain_sf"/>
</dbReference>
<dbReference type="AlphaFoldDB" id="A0A8H4AQV6"/>
<dbReference type="FunFam" id="3.40.50.11210:FF:000001">
    <property type="entry name" value="Ral GTPase-activating protein subunit alpha-1 isoform 1"/>
    <property type="match status" value="1"/>
</dbReference>
<dbReference type="Proteomes" id="UP000439903">
    <property type="component" value="Unassembled WGS sequence"/>
</dbReference>
<dbReference type="InterPro" id="IPR000331">
    <property type="entry name" value="Rap/Ran_GAP_dom"/>
</dbReference>
<proteinExistence type="predicted"/>
<dbReference type="PROSITE" id="PS50085">
    <property type="entry name" value="RAPGAP"/>
    <property type="match status" value="1"/>
</dbReference>
<dbReference type="Pfam" id="PF02145">
    <property type="entry name" value="Rap_GAP"/>
    <property type="match status" value="1"/>
</dbReference>
<dbReference type="GO" id="GO:0005737">
    <property type="term" value="C:cytoplasm"/>
    <property type="evidence" value="ECO:0007669"/>
    <property type="project" value="TreeGrafter"/>
</dbReference>
<evidence type="ECO:0000313" key="4">
    <source>
        <dbReference type="EMBL" id="KAF0523443.1"/>
    </source>
</evidence>